<feature type="transmembrane region" description="Helical" evidence="1">
    <location>
        <begin position="1024"/>
        <end position="1048"/>
    </location>
</feature>
<dbReference type="InterPro" id="IPR027463">
    <property type="entry name" value="AcrB_DN_DC_subdom"/>
</dbReference>
<protein>
    <submittedName>
        <fullName evidence="2">Efflux RND transporter permease subunit</fullName>
    </submittedName>
</protein>
<feature type="transmembrane region" description="Helical" evidence="1">
    <location>
        <begin position="851"/>
        <end position="870"/>
    </location>
</feature>
<dbReference type="Gene3D" id="3.30.2090.10">
    <property type="entry name" value="Multidrug efflux transporter AcrB TolC docking domain, DN and DC subdomains"/>
    <property type="match status" value="2"/>
</dbReference>
<evidence type="ECO:0000256" key="1">
    <source>
        <dbReference type="SAM" id="Phobius"/>
    </source>
</evidence>
<dbReference type="Proteomes" id="UP001221189">
    <property type="component" value="Unassembled WGS sequence"/>
</dbReference>
<sequence>MFLSDFSIKKPIATIVIIISLMCLGLLALKKLKVNQIPDVQEPVLVVGIAYPGASPETVEREVINRIEKSMQSISGVDRVRSTASEGYAQIVLIFNFNKNLIEASDEVRNAIDTVRYKLPTEIREPVVERNDPAAEPIMQLALSSSKQSHAEISRIAEDQLADKFRGIPGVAVVTVNGGLKRELSVLLHAEKLRENNVSVTDVVAALRSQNSTAPVGKVRGTLEDQSIRLLGRLESPADFKQIVVKRRGNELVRLSQVASIEDGFAEISRVSLRNGNPNVGIAVTRSKDASTVTVANKVRKLVEEINKTLPEGAKLEVTQDGGKDAQNSLNNVIESLVLGAGLTIFVVYVFLNSWRSTLITALALPTSVIAAFIAVWLAGFTLNFMSLLGLSLAIGVLIDDAIVVRENIVRHMERGSDRRTAALEGTAEIGLAVASTTFAIVAVFIPVAFMPGVSGEWFRPFALTVVASVMVSLFISFTLDPMMSAYWGDPPNHHLAPKNALGRLLARFNDWFDHQTERYGHVIAWALHHRIWMAVFAVLSLVGALALQVKFGGSSFLPVTDSGMVAVEVRTPASASLEYSRLKLEAAAQLARAMPETVATNSNVNVGGGRIYVDIGKSNQRKRSATEVANELREKVKSLVGAEYAVSDDLNGGGRKPVQIRFTGTDSRKLLDITNAFMEQMRGIKGAVDVGLSEQDPQDELQIELNRGLANTLGISVTDAAQALRVSFAGVEVGDWVDPAGETRDVAVRLHPDDRVDASNIERLPIAVSGSNVMVPLEQIAKVTMGKGPSKIQHADGKRTIAVAANVQGRSPGEVTADAVKIAKAINFPPGYGLELEGDSRQQEVVFTEMGIALVSGIGLMYLVLVMQFGSFTAPLAVMLSLPLSLIGVVLALLLSKSTLNLMSFIGVIMLMGLVAKNAILLLDAARQLESEGMDREDALMTAGRKRLRPILMTTFALIAGMLPVAIGLGEGSEFYRPMAVAIIGGTITSTLLTLLVIPTFYDSIEIARDRMFAKFQRRSARWNGLVAFVMTFVEAILTLMFVRFVWRMLGKLVALIRRKPVKAAAKASLGQQVAKPPRALS</sequence>
<accession>A0ABT5KH13</accession>
<reference evidence="2 3" key="1">
    <citation type="submission" date="2022-10" db="EMBL/GenBank/DDBJ databases">
        <title>Paucibacter sp. hw1 Genome sequencing.</title>
        <authorList>
            <person name="Park S."/>
        </authorList>
    </citation>
    <scope>NUCLEOTIDE SEQUENCE [LARGE SCALE GENOMIC DNA]</scope>
    <source>
        <strain evidence="3">hw1</strain>
    </source>
</reference>
<dbReference type="Pfam" id="PF00873">
    <property type="entry name" value="ACR_tran"/>
    <property type="match status" value="1"/>
</dbReference>
<dbReference type="SUPFAM" id="SSF82693">
    <property type="entry name" value="Multidrug efflux transporter AcrB pore domain, PN1, PN2, PC1 and PC2 subdomains"/>
    <property type="match status" value="3"/>
</dbReference>
<evidence type="ECO:0000313" key="3">
    <source>
        <dbReference type="Proteomes" id="UP001221189"/>
    </source>
</evidence>
<feature type="transmembrane region" description="Helical" evidence="1">
    <location>
        <begin position="903"/>
        <end position="927"/>
    </location>
</feature>
<dbReference type="PANTHER" id="PTHR32063">
    <property type="match status" value="1"/>
</dbReference>
<dbReference type="Gene3D" id="3.30.70.1320">
    <property type="entry name" value="Multidrug efflux transporter AcrB pore domain like"/>
    <property type="match status" value="1"/>
</dbReference>
<name>A0ABT5KH13_9BURK</name>
<organism evidence="2 3">
    <name type="scientific">Roseateles albus</name>
    <dbReference type="NCBI Taxonomy" id="2987525"/>
    <lineage>
        <taxon>Bacteria</taxon>
        <taxon>Pseudomonadati</taxon>
        <taxon>Pseudomonadota</taxon>
        <taxon>Betaproteobacteria</taxon>
        <taxon>Burkholderiales</taxon>
        <taxon>Sphaerotilaceae</taxon>
        <taxon>Roseateles</taxon>
    </lineage>
</organism>
<dbReference type="PANTHER" id="PTHR32063:SF0">
    <property type="entry name" value="SWARMING MOTILITY PROTEIN SWRC"/>
    <property type="match status" value="1"/>
</dbReference>
<dbReference type="EMBL" id="JAQQXT010000010">
    <property type="protein sequence ID" value="MDC8773198.1"/>
    <property type="molecule type" value="Genomic_DNA"/>
</dbReference>
<keyword evidence="1" id="KW-0472">Membrane</keyword>
<gene>
    <name evidence="2" type="ORF">PRZ03_16545</name>
</gene>
<keyword evidence="1" id="KW-1133">Transmembrane helix</keyword>
<feature type="transmembrane region" description="Helical" evidence="1">
    <location>
        <begin position="877"/>
        <end position="897"/>
    </location>
</feature>
<dbReference type="SUPFAM" id="SSF82866">
    <property type="entry name" value="Multidrug efflux transporter AcrB transmembrane domain"/>
    <property type="match status" value="2"/>
</dbReference>
<feature type="transmembrane region" description="Helical" evidence="1">
    <location>
        <begin position="385"/>
        <end position="405"/>
    </location>
</feature>
<feature type="transmembrane region" description="Helical" evidence="1">
    <location>
        <begin position="980"/>
        <end position="1003"/>
    </location>
</feature>
<keyword evidence="1" id="KW-0812">Transmembrane</keyword>
<dbReference type="Gene3D" id="1.20.1640.10">
    <property type="entry name" value="Multidrug efflux transporter AcrB transmembrane domain"/>
    <property type="match status" value="2"/>
</dbReference>
<feature type="transmembrane region" description="Helical" evidence="1">
    <location>
        <begin position="12"/>
        <end position="29"/>
    </location>
</feature>
<keyword evidence="3" id="KW-1185">Reference proteome</keyword>
<feature type="transmembrane region" description="Helical" evidence="1">
    <location>
        <begin position="359"/>
        <end position="379"/>
    </location>
</feature>
<feature type="transmembrane region" description="Helical" evidence="1">
    <location>
        <begin position="948"/>
        <end position="968"/>
    </location>
</feature>
<evidence type="ECO:0000313" key="2">
    <source>
        <dbReference type="EMBL" id="MDC8773198.1"/>
    </source>
</evidence>
<feature type="transmembrane region" description="Helical" evidence="1">
    <location>
        <begin position="532"/>
        <end position="550"/>
    </location>
</feature>
<dbReference type="InterPro" id="IPR001036">
    <property type="entry name" value="Acrflvin-R"/>
</dbReference>
<dbReference type="RefSeq" id="WP_273601361.1">
    <property type="nucleotide sequence ID" value="NZ_JAQQXT010000010.1"/>
</dbReference>
<dbReference type="PRINTS" id="PR00702">
    <property type="entry name" value="ACRIFLAVINRP"/>
</dbReference>
<dbReference type="Gene3D" id="3.30.70.1440">
    <property type="entry name" value="Multidrug efflux transporter AcrB pore domain"/>
    <property type="match status" value="1"/>
</dbReference>
<feature type="transmembrane region" description="Helical" evidence="1">
    <location>
        <begin position="333"/>
        <end position="352"/>
    </location>
</feature>
<dbReference type="Gene3D" id="3.30.70.1430">
    <property type="entry name" value="Multidrug efflux transporter AcrB pore domain"/>
    <property type="match status" value="2"/>
</dbReference>
<feature type="transmembrane region" description="Helical" evidence="1">
    <location>
        <begin position="462"/>
        <end position="480"/>
    </location>
</feature>
<comment type="caution">
    <text evidence="2">The sequence shown here is derived from an EMBL/GenBank/DDBJ whole genome shotgun (WGS) entry which is preliminary data.</text>
</comment>
<proteinExistence type="predicted"/>
<dbReference type="SUPFAM" id="SSF82714">
    <property type="entry name" value="Multidrug efflux transporter AcrB TolC docking domain, DN and DC subdomains"/>
    <property type="match status" value="2"/>
</dbReference>
<feature type="transmembrane region" description="Helical" evidence="1">
    <location>
        <begin position="426"/>
        <end position="450"/>
    </location>
</feature>